<evidence type="ECO:0000313" key="4">
    <source>
        <dbReference type="Proteomes" id="UP001365542"/>
    </source>
</evidence>
<feature type="compositionally biased region" description="Low complexity" evidence="1">
    <location>
        <begin position="122"/>
        <end position="147"/>
    </location>
</feature>
<name>A0AAV9XMV3_9PEZI</name>
<dbReference type="Proteomes" id="UP001365542">
    <property type="component" value="Unassembled WGS sequence"/>
</dbReference>
<comment type="caution">
    <text evidence="3">The sequence shown here is derived from an EMBL/GenBank/DDBJ whole genome shotgun (WGS) entry which is preliminary data.</text>
</comment>
<dbReference type="EMBL" id="JAVHJO010000001">
    <property type="protein sequence ID" value="KAK6543437.1"/>
    <property type="molecule type" value="Genomic_DNA"/>
</dbReference>
<reference evidence="3 4" key="1">
    <citation type="submission" date="2019-10" db="EMBL/GenBank/DDBJ databases">
        <authorList>
            <person name="Palmer J.M."/>
        </authorList>
    </citation>
    <scope>NUCLEOTIDE SEQUENCE [LARGE SCALE GENOMIC DNA]</scope>
    <source>
        <strain evidence="3 4">TWF694</strain>
    </source>
</reference>
<proteinExistence type="predicted"/>
<sequence>MEIFWTAVLWAILGAEIKVSRADIIDAPTCLPRCYLATVQSVYGPEYYEKNHCDEVTCGCGDDKFVKAFFEYFQEDAECIAITAQEASDALERMCLKSSVTLEVLNPTAPYSQISISRPPESTGKSSGGTSTATSTPDSSITSAPTSNPVTADSTQSSSVATISTGPLPTGGLNTSIPLGSTSIQPAQSTLSTSVNSQSSTTSAPTGSNTGHKLSPTGLRGIFGVTIPLLLVFLFI</sequence>
<organism evidence="3 4">
    <name type="scientific">Orbilia ellipsospora</name>
    <dbReference type="NCBI Taxonomy" id="2528407"/>
    <lineage>
        <taxon>Eukaryota</taxon>
        <taxon>Fungi</taxon>
        <taxon>Dikarya</taxon>
        <taxon>Ascomycota</taxon>
        <taxon>Pezizomycotina</taxon>
        <taxon>Orbiliomycetes</taxon>
        <taxon>Orbiliales</taxon>
        <taxon>Orbiliaceae</taxon>
        <taxon>Orbilia</taxon>
    </lineage>
</organism>
<feature type="chain" id="PRO_5043889085" description="Extracellular membrane protein CFEM domain-containing protein" evidence="2">
    <location>
        <begin position="23"/>
        <end position="236"/>
    </location>
</feature>
<accession>A0AAV9XMV3</accession>
<evidence type="ECO:0008006" key="5">
    <source>
        <dbReference type="Google" id="ProtNLM"/>
    </source>
</evidence>
<feature type="region of interest" description="Disordered" evidence="1">
    <location>
        <begin position="112"/>
        <end position="217"/>
    </location>
</feature>
<gene>
    <name evidence="3" type="ORF">TWF694_000184</name>
</gene>
<feature type="compositionally biased region" description="Low complexity" evidence="1">
    <location>
        <begin position="189"/>
        <end position="203"/>
    </location>
</feature>
<feature type="signal peptide" evidence="2">
    <location>
        <begin position="1"/>
        <end position="22"/>
    </location>
</feature>
<dbReference type="AlphaFoldDB" id="A0AAV9XMV3"/>
<keyword evidence="2" id="KW-0732">Signal</keyword>
<evidence type="ECO:0000256" key="2">
    <source>
        <dbReference type="SAM" id="SignalP"/>
    </source>
</evidence>
<protein>
    <recommendedName>
        <fullName evidence="5">Extracellular membrane protein CFEM domain-containing protein</fullName>
    </recommendedName>
</protein>
<feature type="compositionally biased region" description="Polar residues" evidence="1">
    <location>
        <begin position="148"/>
        <end position="188"/>
    </location>
</feature>
<evidence type="ECO:0000313" key="3">
    <source>
        <dbReference type="EMBL" id="KAK6543437.1"/>
    </source>
</evidence>
<evidence type="ECO:0000256" key="1">
    <source>
        <dbReference type="SAM" id="MobiDB-lite"/>
    </source>
</evidence>
<keyword evidence="4" id="KW-1185">Reference proteome</keyword>